<dbReference type="Proteomes" id="UP000075193">
    <property type="component" value="Unassembled WGS sequence"/>
</dbReference>
<name>A0A0Z8IVX9_STRSU</name>
<sequence>MEYFSGVRFENFIIYSKDLNDDNLEFLQNYKEQTVYTTANFSNSIAYDGKQYILYEWVEYYVVGINGSRLTIDDFANIGQYYRNNSGSILLKNFVGYIRFANQEFQVISSKISINEMHSLIEEVDSRINQTLSLSFSTNGVSSASFEKKNERYKEFYVYMKLYNSLKKHKILPNLKRILKFHNKKFESTCNIVPLSLANNISNESLMDMFSGRTNLTKSADGKIAAKFNGFIPEEINEYYNVVSNDTSENRFIKFFVKQCIRILSRFYDELFQYSYQNQLLIKEVNQYREELTRLLRTDFFNTISDITSINHSSTILTRQIGYKQIYEEYVNLKQAPINNLFNSKDLMELYSNKSVDKLYEYICLFRLVDILECIYKTSAMAKISTDIQTTPYTVGLSEMNGGLEFRFHATEEFPESTILFQHSFTKNNGGSFSVEFKPDFTLKITDKVGEFFYYHFDSKFRISNDGSSKNDDVVKMHAYCDGIFETLGAYVLFPGDSKIIYNKTNDESIGVGAFPLNFDRDNDTLLEEFLKTILRRR</sequence>
<evidence type="ECO:0000259" key="1">
    <source>
        <dbReference type="Pfam" id="PF09823"/>
    </source>
</evidence>
<accession>A0A0Z8IVX9</accession>
<dbReference type="Pfam" id="PF09823">
    <property type="entry name" value="DUF2357"/>
    <property type="match status" value="1"/>
</dbReference>
<feature type="domain" description="DUF2357" evidence="1">
    <location>
        <begin position="87"/>
        <end position="329"/>
    </location>
</feature>
<dbReference type="InterPro" id="IPR007505">
    <property type="entry name" value="PDDEXK_7"/>
</dbReference>
<proteinExistence type="predicted"/>
<reference evidence="2 3" key="1">
    <citation type="submission" date="2016-02" db="EMBL/GenBank/DDBJ databases">
        <authorList>
            <consortium name="Pathogen Informatics"/>
        </authorList>
    </citation>
    <scope>NUCLEOTIDE SEQUENCE [LARGE SCALE GENOMIC DNA]</scope>
    <source>
        <strain evidence="2 3">LSS79</strain>
    </source>
</reference>
<dbReference type="EMBL" id="FIIC01000002">
    <property type="protein sequence ID" value="CYV42699.1"/>
    <property type="molecule type" value="Genomic_DNA"/>
</dbReference>
<evidence type="ECO:0000313" key="2">
    <source>
        <dbReference type="EMBL" id="CYV42699.1"/>
    </source>
</evidence>
<gene>
    <name evidence="2" type="ORF">ERS132441_00297</name>
</gene>
<protein>
    <submittedName>
        <fullName evidence="2">Domain of uncharacterized function (DUF2357)</fullName>
    </submittedName>
</protein>
<dbReference type="RefSeq" id="WP_044679102.1">
    <property type="nucleotide sequence ID" value="NZ_CEDF01000080.1"/>
</dbReference>
<dbReference type="InterPro" id="IPR018633">
    <property type="entry name" value="DUF2357"/>
</dbReference>
<organism evidence="2 3">
    <name type="scientific">Streptococcus suis</name>
    <dbReference type="NCBI Taxonomy" id="1307"/>
    <lineage>
        <taxon>Bacteria</taxon>
        <taxon>Bacillati</taxon>
        <taxon>Bacillota</taxon>
        <taxon>Bacilli</taxon>
        <taxon>Lactobacillales</taxon>
        <taxon>Streptococcaceae</taxon>
        <taxon>Streptococcus</taxon>
    </lineage>
</organism>
<evidence type="ECO:0000313" key="3">
    <source>
        <dbReference type="Proteomes" id="UP000075193"/>
    </source>
</evidence>
<dbReference type="Pfam" id="PF04411">
    <property type="entry name" value="PDDEXK_7"/>
    <property type="match status" value="1"/>
</dbReference>
<dbReference type="AlphaFoldDB" id="A0A0Z8IVX9"/>